<feature type="region of interest" description="Disordered" evidence="6">
    <location>
        <begin position="343"/>
        <end position="416"/>
    </location>
</feature>
<dbReference type="SUPFAM" id="SSF56112">
    <property type="entry name" value="Protein kinase-like (PK-like)"/>
    <property type="match status" value="1"/>
</dbReference>
<keyword evidence="7" id="KW-1133">Transmembrane helix</keyword>
<reference evidence="10" key="1">
    <citation type="journal article" date="2021" name="ISME J.">
        <title>Evolutionary origin and ecological implication of a unique nif island in free-living Bradyrhizobium lineages.</title>
        <authorList>
            <person name="Tao J."/>
        </authorList>
    </citation>
    <scope>NUCLEOTIDE SEQUENCE [LARGE SCALE GENOMIC DNA]</scope>
    <source>
        <strain evidence="10">SZCCT0434</strain>
    </source>
</reference>
<keyword evidence="7" id="KW-0472">Membrane</keyword>
<evidence type="ECO:0000256" key="1">
    <source>
        <dbReference type="ARBA" id="ARBA00022679"/>
    </source>
</evidence>
<keyword evidence="10" id="KW-1185">Reference proteome</keyword>
<dbReference type="CDD" id="cd14014">
    <property type="entry name" value="STKc_PknB_like"/>
    <property type="match status" value="1"/>
</dbReference>
<dbReference type="PANTHER" id="PTHR43289:SF34">
    <property type="entry name" value="SERINE_THREONINE-PROTEIN KINASE YBDM-RELATED"/>
    <property type="match status" value="1"/>
</dbReference>
<dbReference type="PROSITE" id="PS00109">
    <property type="entry name" value="PROTEIN_KINASE_TYR"/>
    <property type="match status" value="1"/>
</dbReference>
<feature type="compositionally biased region" description="Polar residues" evidence="6">
    <location>
        <begin position="384"/>
        <end position="398"/>
    </location>
</feature>
<accession>A0ABS5FV46</accession>
<feature type="compositionally biased region" description="Polar residues" evidence="6">
    <location>
        <begin position="346"/>
        <end position="363"/>
    </location>
</feature>
<keyword evidence="2 5" id="KW-0547">Nucleotide-binding</keyword>
<dbReference type="Pfam" id="PF00069">
    <property type="entry name" value="Pkinase"/>
    <property type="match status" value="1"/>
</dbReference>
<dbReference type="EMBL" id="JAFCJH010000060">
    <property type="protein sequence ID" value="MBR0800707.1"/>
    <property type="molecule type" value="Genomic_DNA"/>
</dbReference>
<comment type="caution">
    <text evidence="9">The sequence shown here is derived from an EMBL/GenBank/DDBJ whole genome shotgun (WGS) entry which is preliminary data.</text>
</comment>
<dbReference type="PANTHER" id="PTHR43289">
    <property type="entry name" value="MITOGEN-ACTIVATED PROTEIN KINASE KINASE KINASE 20-RELATED"/>
    <property type="match status" value="1"/>
</dbReference>
<dbReference type="PROSITE" id="PS50011">
    <property type="entry name" value="PROTEIN_KINASE_DOM"/>
    <property type="match status" value="1"/>
</dbReference>
<keyword evidence="3 9" id="KW-0418">Kinase</keyword>
<dbReference type="Gene3D" id="1.10.510.10">
    <property type="entry name" value="Transferase(Phosphotransferase) domain 1"/>
    <property type="match status" value="1"/>
</dbReference>
<keyword evidence="4 5" id="KW-0067">ATP-binding</keyword>
<evidence type="ECO:0000259" key="8">
    <source>
        <dbReference type="PROSITE" id="PS50011"/>
    </source>
</evidence>
<feature type="domain" description="Protein kinase" evidence="8">
    <location>
        <begin position="24"/>
        <end position="284"/>
    </location>
</feature>
<name>A0ABS5FV46_9BRAD</name>
<evidence type="ECO:0000313" key="10">
    <source>
        <dbReference type="Proteomes" id="UP001315278"/>
    </source>
</evidence>
<dbReference type="GO" id="GO:0016301">
    <property type="term" value="F:kinase activity"/>
    <property type="evidence" value="ECO:0007669"/>
    <property type="project" value="UniProtKB-KW"/>
</dbReference>
<keyword evidence="1" id="KW-0808">Transferase</keyword>
<evidence type="ECO:0000256" key="7">
    <source>
        <dbReference type="SAM" id="Phobius"/>
    </source>
</evidence>
<dbReference type="InterPro" id="IPR008266">
    <property type="entry name" value="Tyr_kinase_AS"/>
</dbReference>
<evidence type="ECO:0000313" key="9">
    <source>
        <dbReference type="EMBL" id="MBR0800707.1"/>
    </source>
</evidence>
<organism evidence="9 10">
    <name type="scientific">Bradyrhizobium jicamae</name>
    <dbReference type="NCBI Taxonomy" id="280332"/>
    <lineage>
        <taxon>Bacteria</taxon>
        <taxon>Pseudomonadati</taxon>
        <taxon>Pseudomonadota</taxon>
        <taxon>Alphaproteobacteria</taxon>
        <taxon>Hyphomicrobiales</taxon>
        <taxon>Nitrobacteraceae</taxon>
        <taxon>Bradyrhizobium</taxon>
    </lineage>
</organism>
<sequence length="622" mass="68169">MRPRDPVRPTQHAVPSGTRLNGIYEIDRIIGAGGMGEVYKGHEVQTGTAVAIKMLVPDMAENEAALALFRREAAALHYLMHDAIVRYFVFTVEPILQRPYLAMEYVDGRSLADLLEEGPLTLEALLRLTKRVASGLKAAHERGIIHRDVSPDNIIIPQNDVARAKIIDFGIARSTQLGDATIIGSGFAGKHNYVSPEQIGLYGGEVNAQSDVYSLGLVLFFALTGTKLDMGGTQFQLVEKRRRVPDLGAIDSRIRRLFERMLQPDPKDRPTMAEVESWNIGSFLTERAQPIIAPPTRSTEPRPSRTWIRYAIAASALLVIGVGSFAYYSYVWNAPIDLPERPVATLNPNQPTLQPSDTGSRPTDSSKDTSAKPLEPPAPPLKPNQATLQPSDTGSRPTDSSKDTSAKPPLGNANRVELTRRYLQQYDGGDCFFIMPMAIGTSGADLEGFGSSTAPFEALDKSFKRSQGYEAMIGVRLVTSAQCPAITFLNKVRGDASRAPRISLSSVKIRPDETITGNIENFANRVVELLLISEDGQVQNLSYLLRPGTDTLSFSIEMKRSEEGLAPSVPLLIMAVATPRVLDSLRQPRPTPADLFFLQVLSEAQRANMMINASARYLSIQK</sequence>
<evidence type="ECO:0000256" key="4">
    <source>
        <dbReference type="ARBA" id="ARBA00022840"/>
    </source>
</evidence>
<dbReference type="InterPro" id="IPR017441">
    <property type="entry name" value="Protein_kinase_ATP_BS"/>
</dbReference>
<dbReference type="InterPro" id="IPR000719">
    <property type="entry name" value="Prot_kinase_dom"/>
</dbReference>
<gene>
    <name evidence="9" type="ORF">JQ615_35635</name>
</gene>
<dbReference type="Gene3D" id="3.30.200.20">
    <property type="entry name" value="Phosphorylase Kinase, domain 1"/>
    <property type="match status" value="1"/>
</dbReference>
<evidence type="ECO:0000256" key="2">
    <source>
        <dbReference type="ARBA" id="ARBA00022741"/>
    </source>
</evidence>
<evidence type="ECO:0000256" key="3">
    <source>
        <dbReference type="ARBA" id="ARBA00022777"/>
    </source>
</evidence>
<proteinExistence type="predicted"/>
<evidence type="ECO:0000256" key="6">
    <source>
        <dbReference type="SAM" id="MobiDB-lite"/>
    </source>
</evidence>
<keyword evidence="7" id="KW-0812">Transmembrane</keyword>
<feature type="binding site" evidence="5">
    <location>
        <position position="53"/>
    </location>
    <ligand>
        <name>ATP</name>
        <dbReference type="ChEBI" id="CHEBI:30616"/>
    </ligand>
</feature>
<dbReference type="InterPro" id="IPR011009">
    <property type="entry name" value="Kinase-like_dom_sf"/>
</dbReference>
<dbReference type="Proteomes" id="UP001315278">
    <property type="component" value="Unassembled WGS sequence"/>
</dbReference>
<evidence type="ECO:0000256" key="5">
    <source>
        <dbReference type="PROSITE-ProRule" id="PRU10141"/>
    </source>
</evidence>
<dbReference type="PROSITE" id="PS00107">
    <property type="entry name" value="PROTEIN_KINASE_ATP"/>
    <property type="match status" value="1"/>
</dbReference>
<protein>
    <submittedName>
        <fullName evidence="9">Protein kinase</fullName>
    </submittedName>
</protein>
<feature type="transmembrane region" description="Helical" evidence="7">
    <location>
        <begin position="307"/>
        <end position="330"/>
    </location>
</feature>